<evidence type="ECO:0000256" key="1">
    <source>
        <dbReference type="ARBA" id="ARBA00000085"/>
    </source>
</evidence>
<dbReference type="SMART" id="SM00387">
    <property type="entry name" value="HATPase_c"/>
    <property type="match status" value="1"/>
</dbReference>
<comment type="subcellular location">
    <subcellularLocation>
        <location evidence="2">Membrane</location>
        <topology evidence="2">Multi-pass membrane protein</topology>
    </subcellularLocation>
</comment>
<evidence type="ECO:0000256" key="10">
    <source>
        <dbReference type="ARBA" id="ARBA00022989"/>
    </source>
</evidence>
<dbReference type="Gene3D" id="3.30.450.40">
    <property type="match status" value="1"/>
</dbReference>
<evidence type="ECO:0000313" key="16">
    <source>
        <dbReference type="Proteomes" id="UP001524587"/>
    </source>
</evidence>
<evidence type="ECO:0000256" key="8">
    <source>
        <dbReference type="ARBA" id="ARBA00022777"/>
    </source>
</evidence>
<dbReference type="InterPro" id="IPR029016">
    <property type="entry name" value="GAF-like_dom_sf"/>
</dbReference>
<keyword evidence="10 13" id="KW-1133">Transmembrane helix</keyword>
<keyword evidence="8 15" id="KW-0418">Kinase</keyword>
<dbReference type="SUPFAM" id="SSF55874">
    <property type="entry name" value="ATPase domain of HSP90 chaperone/DNA topoisomerase II/histidine kinase"/>
    <property type="match status" value="1"/>
</dbReference>
<keyword evidence="4" id="KW-0597">Phosphoprotein</keyword>
<dbReference type="SUPFAM" id="SSF47384">
    <property type="entry name" value="Homodimeric domain of signal transducing histidine kinase"/>
    <property type="match status" value="1"/>
</dbReference>
<sequence length="888" mass="95004">MDPSRPDPDRLLATAMREHEGRLKIFLGAAPGVGKTWAMLARARALLDAGTDVLAGVIETHGRAGTEEQTIGLPSLPPLMLEDRGRTLAEFDLFGALKRRPALLLMDELAHHNAPGAHHAKRWEDVRALLAAGIDVWTTLNIQHVESLNDDVARITGVRVQETVPDHILDEAAEIELIDLSPQALRDRLREGRIYRPDVATRALENYFREGNLAALREIALRRTANRVDRDVRDWMQAQRVAGPWPAAEHVLALIGPDEAGEAVVRYAKRLADALHAEWSVLHVERPHQPPMRRRSLALARELGATVETRGGRDLVAVAREAASQRNATQLVVGRATAMQGWRRWRALLRGRRNLAASLIRTLPDLPLHAVPTAAPRPRPRIAGTRLRKGQPLFWVTVLVALVTEAGLLTEPLLREDTVGMLFLVAVVVAALLGGLGLSLFAATLAFLSWDFFFIPPVHSITIGNTHDAVGLLVFAAVAGVTGTLGGRVRAEAHAAQARIDSLRRVGAFGRALAGPVDEAGLAHEIASQAAQIAGEAVVLLTAADTPDLLPAAAVPPGAALDERSQAAARFCATNKVETGRGTATLPSAAWRFRLLEPGHGAAMVLGVRSADPAATGADTPEHQALDVLADQATLALDRMRLFVLAAQASAMEDTQKLRTALLGSLGHDLRTPLTGIRGAAETLRGAWDHLDTETRNDLLSAIDEDVVRMTRFLANITELTRLESGQIRPRTEAVSLPAVVEAAIARVPGAAQATVSVSGEADGRRALADPALLEQVLVNVLDNAAKYSPQWSHIAVRITAPLPGELLVEIADEGVGVPPAELPHLFDSFFRSTRGDRVAPGTGLGLAIARGLVEAMGGRITAQSPRPDVPRDAAPGTLVSISLPAGE</sequence>
<dbReference type="PANTHER" id="PTHR45569">
    <property type="entry name" value="SENSOR PROTEIN KDPD"/>
    <property type="match status" value="1"/>
</dbReference>
<dbReference type="Gene3D" id="3.30.565.10">
    <property type="entry name" value="Histidine kinase-like ATPase, C-terminal domain"/>
    <property type="match status" value="1"/>
</dbReference>
<name>A0ABT1W646_9PROT</name>
<dbReference type="PROSITE" id="PS50109">
    <property type="entry name" value="HIS_KIN"/>
    <property type="match status" value="1"/>
</dbReference>
<dbReference type="InterPro" id="IPR027417">
    <property type="entry name" value="P-loop_NTPase"/>
</dbReference>
<reference evidence="15 16" key="1">
    <citation type="submission" date="2022-06" db="EMBL/GenBank/DDBJ databases">
        <title>Endosaccharibacter gen. nov., sp. nov., endophytic bacteria isolated from sugarcane.</title>
        <authorList>
            <person name="Pitiwittayakul N."/>
            <person name="Yukphan P."/>
            <person name="Charoenyingcharoen P."/>
            <person name="Tanasupawat S."/>
        </authorList>
    </citation>
    <scope>NUCLEOTIDE SEQUENCE [LARGE SCALE GENOMIC DNA]</scope>
    <source>
        <strain evidence="15 16">KSS8</strain>
    </source>
</reference>
<keyword evidence="7" id="KW-0547">Nucleotide-binding</keyword>
<dbReference type="GO" id="GO:0016301">
    <property type="term" value="F:kinase activity"/>
    <property type="evidence" value="ECO:0007669"/>
    <property type="project" value="UniProtKB-KW"/>
</dbReference>
<gene>
    <name evidence="15" type="ORF">NFI95_07805</name>
</gene>
<evidence type="ECO:0000256" key="4">
    <source>
        <dbReference type="ARBA" id="ARBA00022553"/>
    </source>
</evidence>
<comment type="catalytic activity">
    <reaction evidence="1">
        <text>ATP + protein L-histidine = ADP + protein N-phospho-L-histidine.</text>
        <dbReference type="EC" id="2.7.13.3"/>
    </reaction>
</comment>
<evidence type="ECO:0000256" key="7">
    <source>
        <dbReference type="ARBA" id="ARBA00022741"/>
    </source>
</evidence>
<comment type="caution">
    <text evidence="15">The sequence shown here is derived from an EMBL/GenBank/DDBJ whole genome shotgun (WGS) entry which is preliminary data.</text>
</comment>
<dbReference type="InterPro" id="IPR052023">
    <property type="entry name" value="Histidine_kinase_KdpD"/>
</dbReference>
<evidence type="ECO:0000256" key="3">
    <source>
        <dbReference type="ARBA" id="ARBA00012438"/>
    </source>
</evidence>
<dbReference type="EMBL" id="JAMSKV010000005">
    <property type="protein sequence ID" value="MCQ8278354.1"/>
    <property type="molecule type" value="Genomic_DNA"/>
</dbReference>
<dbReference type="InterPro" id="IPR003661">
    <property type="entry name" value="HisK_dim/P_dom"/>
</dbReference>
<dbReference type="InterPro" id="IPR003852">
    <property type="entry name" value="Sig_transdc_His_kinase_KdpD_N"/>
</dbReference>
<evidence type="ECO:0000256" key="12">
    <source>
        <dbReference type="ARBA" id="ARBA00023136"/>
    </source>
</evidence>
<keyword evidence="6 13" id="KW-0812">Transmembrane</keyword>
<evidence type="ECO:0000256" key="13">
    <source>
        <dbReference type="SAM" id="Phobius"/>
    </source>
</evidence>
<dbReference type="Gene3D" id="1.10.287.130">
    <property type="match status" value="1"/>
</dbReference>
<dbReference type="Gene3D" id="3.40.50.300">
    <property type="entry name" value="P-loop containing nucleotide triphosphate hydrolases"/>
    <property type="match status" value="1"/>
</dbReference>
<keyword evidence="11" id="KW-0902">Two-component regulatory system</keyword>
<dbReference type="SUPFAM" id="SSF52402">
    <property type="entry name" value="Adenine nucleotide alpha hydrolases-like"/>
    <property type="match status" value="1"/>
</dbReference>
<evidence type="ECO:0000256" key="9">
    <source>
        <dbReference type="ARBA" id="ARBA00022840"/>
    </source>
</evidence>
<dbReference type="InterPro" id="IPR005467">
    <property type="entry name" value="His_kinase_dom"/>
</dbReference>
<feature type="transmembrane region" description="Helical" evidence="13">
    <location>
        <begin position="392"/>
        <end position="410"/>
    </location>
</feature>
<evidence type="ECO:0000256" key="6">
    <source>
        <dbReference type="ARBA" id="ARBA00022692"/>
    </source>
</evidence>
<organism evidence="15 16">
    <name type="scientific">Endosaccharibacter trunci</name>
    <dbReference type="NCBI Taxonomy" id="2812733"/>
    <lineage>
        <taxon>Bacteria</taxon>
        <taxon>Pseudomonadati</taxon>
        <taxon>Pseudomonadota</taxon>
        <taxon>Alphaproteobacteria</taxon>
        <taxon>Acetobacterales</taxon>
        <taxon>Acetobacteraceae</taxon>
        <taxon>Endosaccharibacter</taxon>
    </lineage>
</organism>
<dbReference type="Proteomes" id="UP001524587">
    <property type="component" value="Unassembled WGS sequence"/>
</dbReference>
<keyword evidence="12 13" id="KW-0472">Membrane</keyword>
<dbReference type="PRINTS" id="PR00344">
    <property type="entry name" value="BCTRLSENSOR"/>
</dbReference>
<dbReference type="Pfam" id="PF00512">
    <property type="entry name" value="HisKA"/>
    <property type="match status" value="1"/>
</dbReference>
<evidence type="ECO:0000259" key="14">
    <source>
        <dbReference type="PROSITE" id="PS50109"/>
    </source>
</evidence>
<keyword evidence="9" id="KW-0067">ATP-binding</keyword>
<proteinExistence type="predicted"/>
<dbReference type="InterPro" id="IPR003594">
    <property type="entry name" value="HATPase_dom"/>
</dbReference>
<keyword evidence="5" id="KW-0808">Transferase</keyword>
<accession>A0ABT1W646</accession>
<protein>
    <recommendedName>
        <fullName evidence="3">histidine kinase</fullName>
        <ecNumber evidence="3">2.7.13.3</ecNumber>
    </recommendedName>
</protein>
<dbReference type="Pfam" id="PF13493">
    <property type="entry name" value="DUF4118"/>
    <property type="match status" value="1"/>
</dbReference>
<feature type="domain" description="Histidine kinase" evidence="14">
    <location>
        <begin position="665"/>
        <end position="888"/>
    </location>
</feature>
<feature type="transmembrane region" description="Helical" evidence="13">
    <location>
        <begin position="422"/>
        <end position="450"/>
    </location>
</feature>
<dbReference type="Gene3D" id="1.20.120.620">
    <property type="entry name" value="Backbone structure of the membrane domain of e. Coli histidine kinase receptor kdpd"/>
    <property type="match status" value="1"/>
</dbReference>
<evidence type="ECO:0000256" key="11">
    <source>
        <dbReference type="ARBA" id="ARBA00023012"/>
    </source>
</evidence>
<dbReference type="InterPro" id="IPR036890">
    <property type="entry name" value="HATPase_C_sf"/>
</dbReference>
<dbReference type="Pfam" id="PF02518">
    <property type="entry name" value="HATPase_c"/>
    <property type="match status" value="1"/>
</dbReference>
<dbReference type="InterPro" id="IPR025201">
    <property type="entry name" value="KdpD_TM"/>
</dbReference>
<keyword evidence="16" id="KW-1185">Reference proteome</keyword>
<dbReference type="EC" id="2.7.13.3" evidence="3"/>
<evidence type="ECO:0000256" key="2">
    <source>
        <dbReference type="ARBA" id="ARBA00004141"/>
    </source>
</evidence>
<dbReference type="CDD" id="cd00082">
    <property type="entry name" value="HisKA"/>
    <property type="match status" value="1"/>
</dbReference>
<dbReference type="PANTHER" id="PTHR45569:SF1">
    <property type="entry name" value="SENSOR PROTEIN KDPD"/>
    <property type="match status" value="1"/>
</dbReference>
<evidence type="ECO:0000313" key="15">
    <source>
        <dbReference type="EMBL" id="MCQ8278354.1"/>
    </source>
</evidence>
<dbReference type="Pfam" id="PF02702">
    <property type="entry name" value="KdpD"/>
    <property type="match status" value="1"/>
</dbReference>
<dbReference type="InterPro" id="IPR004358">
    <property type="entry name" value="Sig_transdc_His_kin-like_C"/>
</dbReference>
<evidence type="ECO:0000256" key="5">
    <source>
        <dbReference type="ARBA" id="ARBA00022679"/>
    </source>
</evidence>
<dbReference type="InterPro" id="IPR038318">
    <property type="entry name" value="KdpD_sf"/>
</dbReference>
<dbReference type="InterPro" id="IPR036097">
    <property type="entry name" value="HisK_dim/P_sf"/>
</dbReference>
<dbReference type="RefSeq" id="WP_422863826.1">
    <property type="nucleotide sequence ID" value="NZ_JAMSKV010000005.1"/>
</dbReference>
<dbReference type="SMART" id="SM00388">
    <property type="entry name" value="HisKA"/>
    <property type="match status" value="1"/>
</dbReference>